<dbReference type="InterPro" id="IPR001466">
    <property type="entry name" value="Beta-lactam-related"/>
</dbReference>
<keyword evidence="4" id="KW-1185">Reference proteome</keyword>
<evidence type="ECO:0000313" key="3">
    <source>
        <dbReference type="EMBL" id="MCD5311877.1"/>
    </source>
</evidence>
<dbReference type="Pfam" id="PF00144">
    <property type="entry name" value="Beta-lactamase"/>
    <property type="match status" value="1"/>
</dbReference>
<proteinExistence type="predicted"/>
<evidence type="ECO:0000313" key="4">
    <source>
        <dbReference type="Proteomes" id="UP001138997"/>
    </source>
</evidence>
<comment type="caution">
    <text evidence="3">The sequence shown here is derived from an EMBL/GenBank/DDBJ whole genome shotgun (WGS) entry which is preliminary data.</text>
</comment>
<dbReference type="Gene3D" id="3.40.710.10">
    <property type="entry name" value="DD-peptidase/beta-lactamase superfamily"/>
    <property type="match status" value="1"/>
</dbReference>
<evidence type="ECO:0000256" key="1">
    <source>
        <dbReference type="SAM" id="SignalP"/>
    </source>
</evidence>
<evidence type="ECO:0000259" key="2">
    <source>
        <dbReference type="Pfam" id="PF00144"/>
    </source>
</evidence>
<gene>
    <name evidence="3" type="ORF">LR394_13285</name>
</gene>
<dbReference type="PANTHER" id="PTHR46825">
    <property type="entry name" value="D-ALANYL-D-ALANINE-CARBOXYPEPTIDASE/ENDOPEPTIDASE AMPH"/>
    <property type="match status" value="1"/>
</dbReference>
<dbReference type="Proteomes" id="UP001138997">
    <property type="component" value="Unassembled WGS sequence"/>
</dbReference>
<dbReference type="AlphaFoldDB" id="A0A9X1STI9"/>
<dbReference type="InterPro" id="IPR050491">
    <property type="entry name" value="AmpC-like"/>
</dbReference>
<feature type="signal peptide" evidence="1">
    <location>
        <begin position="1"/>
        <end position="33"/>
    </location>
</feature>
<dbReference type="SUPFAM" id="SSF56601">
    <property type="entry name" value="beta-lactamase/transpeptidase-like"/>
    <property type="match status" value="1"/>
</dbReference>
<dbReference type="PANTHER" id="PTHR46825:SF7">
    <property type="entry name" value="D-ALANYL-D-ALANINE CARBOXYPEPTIDASE"/>
    <property type="match status" value="1"/>
</dbReference>
<accession>A0A9X1STI9</accession>
<sequence>MRFQVSKTSKAAQLAGGVAALSALALIAVNAQADDAQARPKNDTSHKSAVEQRVRAELNEYLETSGETEHATAASVRITYPGRQADVAVTAGEARNNSLWQIGSNTKAMTSMVLLQLEAEGKLSIDDSLGRWLPQYAQWKDVTIRQLLGMTSGIPGYTESPEFIATLREDPERTATAEELIAFVEDAEVGANTYAYSNTNYLLAQLVVEEVTGDSYFDQVHRRILKPLGMKTSCFAPETCSPKVATKIPDGYSMQSWLPELEGQAVPKLALSWGQGAGGLVSSLEDMTTWQRALYTGWKLPEKQQTELKSLTSVVTSRPVTELSAEDPVGFGLGVAQKYSEVSGQTWAYEGATFGYRVLHMYVPETGVLLAVAVNSSVDTSTLPELADQIYQAVNA</sequence>
<dbReference type="InterPro" id="IPR012338">
    <property type="entry name" value="Beta-lactam/transpept-like"/>
</dbReference>
<dbReference type="EMBL" id="JAJOMB010000006">
    <property type="protein sequence ID" value="MCD5311877.1"/>
    <property type="molecule type" value="Genomic_DNA"/>
</dbReference>
<reference evidence="3" key="1">
    <citation type="submission" date="2021-11" db="EMBL/GenBank/DDBJ databases">
        <title>Streptomyces corallinus and Kineosporia corallina sp. nov., two new coral-derived marine actinobacteria.</title>
        <authorList>
            <person name="Buangrab K."/>
            <person name="Sutthacheep M."/>
            <person name="Yeemin T."/>
            <person name="Harunari E."/>
            <person name="Igarashi Y."/>
            <person name="Sripreechasak P."/>
            <person name="Kanchanasin P."/>
            <person name="Tanasupawat S."/>
            <person name="Phongsopitanun W."/>
        </authorList>
    </citation>
    <scope>NUCLEOTIDE SEQUENCE</scope>
    <source>
        <strain evidence="3">JCM 31032</strain>
    </source>
</reference>
<protein>
    <submittedName>
        <fullName evidence="3">Beta-lactamase family protein</fullName>
    </submittedName>
</protein>
<keyword evidence="1" id="KW-0732">Signal</keyword>
<dbReference type="RefSeq" id="WP_231441526.1">
    <property type="nucleotide sequence ID" value="NZ_JAJOMB010000006.1"/>
</dbReference>
<feature type="chain" id="PRO_5040838808" evidence="1">
    <location>
        <begin position="34"/>
        <end position="396"/>
    </location>
</feature>
<name>A0A9X1STI9_9ACTN</name>
<organism evidence="3 4">
    <name type="scientific">Kineosporia babensis</name>
    <dbReference type="NCBI Taxonomy" id="499548"/>
    <lineage>
        <taxon>Bacteria</taxon>
        <taxon>Bacillati</taxon>
        <taxon>Actinomycetota</taxon>
        <taxon>Actinomycetes</taxon>
        <taxon>Kineosporiales</taxon>
        <taxon>Kineosporiaceae</taxon>
        <taxon>Kineosporia</taxon>
    </lineage>
</organism>
<feature type="domain" description="Beta-lactamase-related" evidence="2">
    <location>
        <begin position="66"/>
        <end position="393"/>
    </location>
</feature>